<organism evidence="2 3">
    <name type="scientific">Angustibacter aerolatus</name>
    <dbReference type="NCBI Taxonomy" id="1162965"/>
    <lineage>
        <taxon>Bacteria</taxon>
        <taxon>Bacillati</taxon>
        <taxon>Actinomycetota</taxon>
        <taxon>Actinomycetes</taxon>
        <taxon>Kineosporiales</taxon>
        <taxon>Kineosporiaceae</taxon>
    </lineage>
</organism>
<evidence type="ECO:0008006" key="4">
    <source>
        <dbReference type="Google" id="ProtNLM"/>
    </source>
</evidence>
<evidence type="ECO:0000313" key="2">
    <source>
        <dbReference type="EMBL" id="GMA85187.1"/>
    </source>
</evidence>
<name>A0ABQ6JE57_9ACTN</name>
<proteinExistence type="predicted"/>
<reference evidence="3" key="1">
    <citation type="journal article" date="2019" name="Int. J. Syst. Evol. Microbiol.">
        <title>The Global Catalogue of Microorganisms (GCM) 10K type strain sequencing project: providing services to taxonomists for standard genome sequencing and annotation.</title>
        <authorList>
            <consortium name="The Broad Institute Genomics Platform"/>
            <consortium name="The Broad Institute Genome Sequencing Center for Infectious Disease"/>
            <person name="Wu L."/>
            <person name="Ma J."/>
        </authorList>
    </citation>
    <scope>NUCLEOTIDE SEQUENCE [LARGE SCALE GENOMIC DNA]</scope>
    <source>
        <strain evidence="3">NBRC 108730</strain>
    </source>
</reference>
<evidence type="ECO:0000256" key="1">
    <source>
        <dbReference type="SAM" id="MobiDB-lite"/>
    </source>
</evidence>
<accession>A0ABQ6JE57</accession>
<protein>
    <recommendedName>
        <fullName evidence="4">Preprotein translocase subunit YajC</fullName>
    </recommendedName>
</protein>
<feature type="compositionally biased region" description="Polar residues" evidence="1">
    <location>
        <begin position="46"/>
        <end position="62"/>
    </location>
</feature>
<dbReference type="Proteomes" id="UP001157017">
    <property type="component" value="Unassembled WGS sequence"/>
</dbReference>
<comment type="caution">
    <text evidence="2">The sequence shown here is derived from an EMBL/GenBank/DDBJ whole genome shotgun (WGS) entry which is preliminary data.</text>
</comment>
<sequence length="78" mass="8055">MLTTAGLYARVVEVGDTVVVLEPAPGTRIRWDRRAIASVVPAASPTDPTVSSTGATGSTPVVDTTKHLDPPPASTDEK</sequence>
<gene>
    <name evidence="2" type="ORF">GCM10025868_04370</name>
</gene>
<evidence type="ECO:0000313" key="3">
    <source>
        <dbReference type="Proteomes" id="UP001157017"/>
    </source>
</evidence>
<dbReference type="EMBL" id="BSUZ01000001">
    <property type="protein sequence ID" value="GMA85187.1"/>
    <property type="molecule type" value="Genomic_DNA"/>
</dbReference>
<feature type="compositionally biased region" description="Basic and acidic residues" evidence="1">
    <location>
        <begin position="64"/>
        <end position="78"/>
    </location>
</feature>
<keyword evidence="3" id="KW-1185">Reference proteome</keyword>
<feature type="region of interest" description="Disordered" evidence="1">
    <location>
        <begin position="41"/>
        <end position="78"/>
    </location>
</feature>